<proteinExistence type="predicted"/>
<evidence type="ECO:0000313" key="1">
    <source>
        <dbReference type="EMBL" id="MCI49781.1"/>
    </source>
</evidence>
<protein>
    <submittedName>
        <fullName evidence="1">Uncharacterized protein</fullName>
    </submittedName>
</protein>
<name>A0A392SLM3_9FABA</name>
<evidence type="ECO:0000313" key="2">
    <source>
        <dbReference type="Proteomes" id="UP000265520"/>
    </source>
</evidence>
<feature type="non-terminal residue" evidence="1">
    <location>
        <position position="1"/>
    </location>
</feature>
<organism evidence="1 2">
    <name type="scientific">Trifolium medium</name>
    <dbReference type="NCBI Taxonomy" id="97028"/>
    <lineage>
        <taxon>Eukaryota</taxon>
        <taxon>Viridiplantae</taxon>
        <taxon>Streptophyta</taxon>
        <taxon>Embryophyta</taxon>
        <taxon>Tracheophyta</taxon>
        <taxon>Spermatophyta</taxon>
        <taxon>Magnoliopsida</taxon>
        <taxon>eudicotyledons</taxon>
        <taxon>Gunneridae</taxon>
        <taxon>Pentapetalae</taxon>
        <taxon>rosids</taxon>
        <taxon>fabids</taxon>
        <taxon>Fabales</taxon>
        <taxon>Fabaceae</taxon>
        <taxon>Papilionoideae</taxon>
        <taxon>50 kb inversion clade</taxon>
        <taxon>NPAAA clade</taxon>
        <taxon>Hologalegina</taxon>
        <taxon>IRL clade</taxon>
        <taxon>Trifolieae</taxon>
        <taxon>Trifolium</taxon>
    </lineage>
</organism>
<sequence>AALMTQLAIVEACNVRYIFYDNESALYQEAQAQRVTYEPPSVYPAYPTRESLIAYHGIETAQLAAR</sequence>
<reference evidence="1 2" key="1">
    <citation type="journal article" date="2018" name="Front. Plant Sci.">
        <title>Red Clover (Trifolium pratense) and Zigzag Clover (T. medium) - A Picture of Genomic Similarities and Differences.</title>
        <authorList>
            <person name="Dluhosova J."/>
            <person name="Istvanek J."/>
            <person name="Nedelnik J."/>
            <person name="Repkova J."/>
        </authorList>
    </citation>
    <scope>NUCLEOTIDE SEQUENCE [LARGE SCALE GENOMIC DNA]</scope>
    <source>
        <strain evidence="2">cv. 10/8</strain>
        <tissue evidence="1">Leaf</tissue>
    </source>
</reference>
<comment type="caution">
    <text evidence="1">The sequence shown here is derived from an EMBL/GenBank/DDBJ whole genome shotgun (WGS) entry which is preliminary data.</text>
</comment>
<dbReference type="Proteomes" id="UP000265520">
    <property type="component" value="Unassembled WGS sequence"/>
</dbReference>
<dbReference type="EMBL" id="LXQA010406667">
    <property type="protein sequence ID" value="MCI49781.1"/>
    <property type="molecule type" value="Genomic_DNA"/>
</dbReference>
<keyword evidence="2" id="KW-1185">Reference proteome</keyword>
<accession>A0A392SLM3</accession>
<dbReference type="AlphaFoldDB" id="A0A392SLM3"/>